<dbReference type="InterPro" id="IPR050879">
    <property type="entry name" value="Acyltransferase_3"/>
</dbReference>
<protein>
    <submittedName>
        <fullName evidence="4">Acyltransferase family protein</fullName>
    </submittedName>
</protein>
<dbReference type="RefSeq" id="WP_277191696.1">
    <property type="nucleotide sequence ID" value="NZ_JAROAV010000024.1"/>
</dbReference>
<feature type="transmembrane region" description="Helical" evidence="1">
    <location>
        <begin position="220"/>
        <end position="236"/>
    </location>
</feature>
<evidence type="ECO:0000256" key="1">
    <source>
        <dbReference type="SAM" id="Phobius"/>
    </source>
</evidence>
<dbReference type="PANTHER" id="PTHR23028:SF53">
    <property type="entry name" value="ACYL_TRANSF_3 DOMAIN-CONTAINING PROTEIN"/>
    <property type="match status" value="1"/>
</dbReference>
<keyword evidence="1" id="KW-0472">Membrane</keyword>
<proteinExistence type="predicted"/>
<accession>A0ABT6C571</accession>
<feature type="transmembrane region" description="Helical" evidence="1">
    <location>
        <begin position="91"/>
        <end position="110"/>
    </location>
</feature>
<dbReference type="PANTHER" id="PTHR23028">
    <property type="entry name" value="ACETYLTRANSFERASE"/>
    <property type="match status" value="1"/>
</dbReference>
<evidence type="ECO:0000259" key="2">
    <source>
        <dbReference type="Pfam" id="PF01757"/>
    </source>
</evidence>
<dbReference type="InterPro" id="IPR043968">
    <property type="entry name" value="SGNH"/>
</dbReference>
<dbReference type="Proteomes" id="UP001528912">
    <property type="component" value="Unassembled WGS sequence"/>
</dbReference>
<dbReference type="EMBL" id="JAROAV010000024">
    <property type="protein sequence ID" value="MDF8264093.1"/>
    <property type="molecule type" value="Genomic_DNA"/>
</dbReference>
<evidence type="ECO:0000313" key="5">
    <source>
        <dbReference type="Proteomes" id="UP001528912"/>
    </source>
</evidence>
<feature type="domain" description="Acyltransferase 3" evidence="2">
    <location>
        <begin position="24"/>
        <end position="358"/>
    </location>
</feature>
<keyword evidence="1" id="KW-0812">Transmembrane</keyword>
<evidence type="ECO:0000313" key="4">
    <source>
        <dbReference type="EMBL" id="MDF8264093.1"/>
    </source>
</evidence>
<feature type="transmembrane region" description="Helical" evidence="1">
    <location>
        <begin position="314"/>
        <end position="335"/>
    </location>
</feature>
<comment type="caution">
    <text evidence="4">The sequence shown here is derived from an EMBL/GenBank/DDBJ whole genome shotgun (WGS) entry which is preliminary data.</text>
</comment>
<sequence length="658" mass="71456">MSAVFATRRSRRSGATSAPPVRFAAMDGYRGLFVILVVLYHLGVTRLAGGWIGINHFFVFSGFLITRILLSEHARTGRIDAIAFYVRRARRVLPAMLVLVAAVLVATLLIGEGEQRRLWGGDAAATLGFFLNWRLVQRNDAYFDQFGMPSPLRHAWTLSVEEQFYLVVPFLLLGLCVLARRRALRSGVVLALAVGAAVWTAHLAQSAGPSRLYYGTDTRVQALLVGVAVGFLLGRGSDGRRPALLPRAATEAMGWVGFATSLSAVFLLDEATQWVYTEGGVLLFALAAGLVAWSAVDERPSPLNRLMSLRPLPYLGRISYGIYLYHWPIHLWVPLDGVPRPLAALVQLVLTLAAAAASYRYLEAPVLAHGLRGLPLARRARRWTLGPVVAAVLAGSVLLWSMPAPALSERQPDLVAGQRAYDPGSAPQRISVLGDSVAQQLADDFPAATYPGVSLHNQAREGCDLLPATATTGEQDIPVQAPCRTTRERWPADFRSSGSQVLVVLAWTMLAYPHRASDGTVVRPGDPRYAQVIDHGLDDLLARLGSAGRLQLVTLPCRDLPSDQTGGRSGAGAADLAQVRRVVRDPSWVNGVLKSWAARHPGAVRVIDLQAATCPRGYEPTRAGVTLFADRAHFSREAAPMVWKWLLPQIQASYAPVR</sequence>
<evidence type="ECO:0000259" key="3">
    <source>
        <dbReference type="Pfam" id="PF19040"/>
    </source>
</evidence>
<feature type="transmembrane region" description="Helical" evidence="1">
    <location>
        <begin position="383"/>
        <end position="402"/>
    </location>
</feature>
<dbReference type="SUPFAM" id="SSF52266">
    <property type="entry name" value="SGNH hydrolase"/>
    <property type="match status" value="1"/>
</dbReference>
<feature type="transmembrane region" description="Helical" evidence="1">
    <location>
        <begin position="48"/>
        <end position="70"/>
    </location>
</feature>
<feature type="transmembrane region" description="Helical" evidence="1">
    <location>
        <begin position="248"/>
        <end position="268"/>
    </location>
</feature>
<reference evidence="4 5" key="1">
    <citation type="submission" date="2023-03" db="EMBL/GenBank/DDBJ databases">
        <title>YIM 133296 draft genome.</title>
        <authorList>
            <person name="Xiong L."/>
        </authorList>
    </citation>
    <scope>NUCLEOTIDE SEQUENCE [LARGE SCALE GENOMIC DNA]</scope>
    <source>
        <strain evidence="4 5">YIM 133296</strain>
    </source>
</reference>
<feature type="transmembrane region" description="Helical" evidence="1">
    <location>
        <begin position="21"/>
        <end position="42"/>
    </location>
</feature>
<feature type="transmembrane region" description="Helical" evidence="1">
    <location>
        <begin position="341"/>
        <end position="362"/>
    </location>
</feature>
<feature type="transmembrane region" description="Helical" evidence="1">
    <location>
        <begin position="274"/>
        <end position="293"/>
    </location>
</feature>
<dbReference type="Pfam" id="PF19040">
    <property type="entry name" value="SGNH"/>
    <property type="match status" value="1"/>
</dbReference>
<organism evidence="4 5">
    <name type="scientific">Luteipulveratus flavus</name>
    <dbReference type="NCBI Taxonomy" id="3031728"/>
    <lineage>
        <taxon>Bacteria</taxon>
        <taxon>Bacillati</taxon>
        <taxon>Actinomycetota</taxon>
        <taxon>Actinomycetes</taxon>
        <taxon>Micrococcales</taxon>
        <taxon>Dermacoccaceae</taxon>
        <taxon>Luteipulveratus</taxon>
    </lineage>
</organism>
<gene>
    <name evidence="4" type="ORF">P4R38_07565</name>
</gene>
<dbReference type="GO" id="GO:0016746">
    <property type="term" value="F:acyltransferase activity"/>
    <property type="evidence" value="ECO:0007669"/>
    <property type="project" value="UniProtKB-KW"/>
</dbReference>
<keyword evidence="1" id="KW-1133">Transmembrane helix</keyword>
<dbReference type="InterPro" id="IPR002656">
    <property type="entry name" value="Acyl_transf_3_dom"/>
</dbReference>
<feature type="transmembrane region" description="Helical" evidence="1">
    <location>
        <begin position="187"/>
        <end position="208"/>
    </location>
</feature>
<keyword evidence="4" id="KW-0012">Acyltransferase</keyword>
<feature type="domain" description="SGNH" evidence="3">
    <location>
        <begin position="421"/>
        <end position="641"/>
    </location>
</feature>
<dbReference type="Pfam" id="PF01757">
    <property type="entry name" value="Acyl_transf_3"/>
    <property type="match status" value="1"/>
</dbReference>
<name>A0ABT6C571_9MICO</name>
<keyword evidence="5" id="KW-1185">Reference proteome</keyword>
<keyword evidence="4" id="KW-0808">Transferase</keyword>
<feature type="transmembrane region" description="Helical" evidence="1">
    <location>
        <begin position="163"/>
        <end position="180"/>
    </location>
</feature>